<evidence type="ECO:0000256" key="4">
    <source>
        <dbReference type="ARBA" id="ARBA00022989"/>
    </source>
</evidence>
<dbReference type="Pfam" id="PF03567">
    <property type="entry name" value="Sulfotransfer_2"/>
    <property type="match status" value="1"/>
</dbReference>
<dbReference type="GO" id="GO:0016020">
    <property type="term" value="C:membrane"/>
    <property type="evidence" value="ECO:0007669"/>
    <property type="project" value="InterPro"/>
</dbReference>
<dbReference type="GO" id="GO:0008146">
    <property type="term" value="F:sulfotransferase activity"/>
    <property type="evidence" value="ECO:0007669"/>
    <property type="project" value="InterPro"/>
</dbReference>
<dbReference type="Gene3D" id="3.40.50.300">
    <property type="entry name" value="P-loop containing nucleotide triphosphate hydrolases"/>
    <property type="match status" value="1"/>
</dbReference>
<comment type="subcellular location">
    <subcellularLocation>
        <location evidence="1">Golgi apparatus membrane</location>
        <topology evidence="1">Single-pass type II membrane protein</topology>
    </subcellularLocation>
</comment>
<evidence type="ECO:0000256" key="1">
    <source>
        <dbReference type="ARBA" id="ARBA00004323"/>
    </source>
</evidence>
<keyword evidence="9" id="KW-1185">Reference proteome</keyword>
<sequence>MQVLKFLWDKLPKKTRFKVNQKLGRNLVPTYYPEYIDNKMLFIHIPKSAGSSIGKVLIGDKKPGHWTTDDFMAMNKARFNEYYKFCFVRNPWDRVVSSFFYLKKGGNNPKDLEFSQTELKNINSFEEFVYSLNENENLQNWIHFIPQNHFITDGYGRINVDYVGKFESLDQDFSLVLEKIGLPQIELPKVNKSKHKNYQEYYTDETKEIIGNLYREDISLFNYTF</sequence>
<evidence type="ECO:0000313" key="8">
    <source>
        <dbReference type="EMBL" id="PWJ40939.1"/>
    </source>
</evidence>
<gene>
    <name evidence="8" type="ORF">BC781_104205</name>
</gene>
<dbReference type="OrthoDB" id="288532at2"/>
<keyword evidence="2 8" id="KW-0808">Transferase</keyword>
<reference evidence="8 9" key="1">
    <citation type="submission" date="2018-03" db="EMBL/GenBank/DDBJ databases">
        <title>Genomic Encyclopedia of Archaeal and Bacterial Type Strains, Phase II (KMG-II): from individual species to whole genera.</title>
        <authorList>
            <person name="Goeker M."/>
        </authorList>
    </citation>
    <scope>NUCLEOTIDE SEQUENCE [LARGE SCALE GENOMIC DNA]</scope>
    <source>
        <strain evidence="8 9">DSM 28229</strain>
    </source>
</reference>
<keyword evidence="4" id="KW-1133">Transmembrane helix</keyword>
<protein>
    <submittedName>
        <fullName evidence="8">Sulfotransferase family protein</fullName>
    </submittedName>
</protein>
<evidence type="ECO:0000256" key="7">
    <source>
        <dbReference type="ARBA" id="ARBA00023180"/>
    </source>
</evidence>
<proteinExistence type="predicted"/>
<dbReference type="InterPro" id="IPR005331">
    <property type="entry name" value="Sulfotransferase"/>
</dbReference>
<keyword evidence="3" id="KW-0812">Transmembrane</keyword>
<comment type="caution">
    <text evidence="8">The sequence shown here is derived from an EMBL/GenBank/DDBJ whole genome shotgun (WGS) entry which is preliminary data.</text>
</comment>
<dbReference type="InterPro" id="IPR027417">
    <property type="entry name" value="P-loop_NTPase"/>
</dbReference>
<dbReference type="RefSeq" id="WP_109619828.1">
    <property type="nucleotide sequence ID" value="NZ_QGDO01000004.1"/>
</dbReference>
<evidence type="ECO:0000256" key="2">
    <source>
        <dbReference type="ARBA" id="ARBA00022679"/>
    </source>
</evidence>
<dbReference type="EMBL" id="QGDO01000004">
    <property type="protein sequence ID" value="PWJ40939.1"/>
    <property type="molecule type" value="Genomic_DNA"/>
</dbReference>
<dbReference type="Proteomes" id="UP000245535">
    <property type="component" value="Unassembled WGS sequence"/>
</dbReference>
<keyword evidence="5" id="KW-0333">Golgi apparatus</keyword>
<name>A0A315Z912_SEDFL</name>
<keyword evidence="7" id="KW-0325">Glycoprotein</keyword>
<keyword evidence="6" id="KW-0472">Membrane</keyword>
<dbReference type="AlphaFoldDB" id="A0A315Z912"/>
<dbReference type="InterPro" id="IPR018011">
    <property type="entry name" value="Carb_sulfotrans_8-10"/>
</dbReference>
<evidence type="ECO:0000313" key="9">
    <source>
        <dbReference type="Proteomes" id="UP000245535"/>
    </source>
</evidence>
<evidence type="ECO:0000256" key="6">
    <source>
        <dbReference type="ARBA" id="ARBA00023136"/>
    </source>
</evidence>
<dbReference type="PANTHER" id="PTHR12137:SF54">
    <property type="entry name" value="CARBOHYDRATE SULFOTRANSFERASE"/>
    <property type="match status" value="1"/>
</dbReference>
<accession>A0A315Z912</accession>
<evidence type="ECO:0000256" key="3">
    <source>
        <dbReference type="ARBA" id="ARBA00022692"/>
    </source>
</evidence>
<dbReference type="SUPFAM" id="SSF52540">
    <property type="entry name" value="P-loop containing nucleoside triphosphate hydrolases"/>
    <property type="match status" value="1"/>
</dbReference>
<dbReference type="PANTHER" id="PTHR12137">
    <property type="entry name" value="CARBOHYDRATE SULFOTRANSFERASE"/>
    <property type="match status" value="1"/>
</dbReference>
<evidence type="ECO:0000256" key="5">
    <source>
        <dbReference type="ARBA" id="ARBA00023034"/>
    </source>
</evidence>
<dbReference type="GO" id="GO:0016051">
    <property type="term" value="P:carbohydrate biosynthetic process"/>
    <property type="evidence" value="ECO:0007669"/>
    <property type="project" value="InterPro"/>
</dbReference>
<organism evidence="8 9">
    <name type="scientific">Sediminitomix flava</name>
    <dbReference type="NCBI Taxonomy" id="379075"/>
    <lineage>
        <taxon>Bacteria</taxon>
        <taxon>Pseudomonadati</taxon>
        <taxon>Bacteroidota</taxon>
        <taxon>Cytophagia</taxon>
        <taxon>Cytophagales</taxon>
        <taxon>Flammeovirgaceae</taxon>
        <taxon>Sediminitomix</taxon>
    </lineage>
</organism>